<organism evidence="3 4">
    <name type="scientific">Paramecium sonneborni</name>
    <dbReference type="NCBI Taxonomy" id="65129"/>
    <lineage>
        <taxon>Eukaryota</taxon>
        <taxon>Sar</taxon>
        <taxon>Alveolata</taxon>
        <taxon>Ciliophora</taxon>
        <taxon>Intramacronucleata</taxon>
        <taxon>Oligohymenophorea</taxon>
        <taxon>Peniculida</taxon>
        <taxon>Parameciidae</taxon>
        <taxon>Paramecium</taxon>
    </lineage>
</organism>
<evidence type="ECO:0000313" key="3">
    <source>
        <dbReference type="EMBL" id="CAD8055187.1"/>
    </source>
</evidence>
<keyword evidence="1" id="KW-0238">DNA-binding</keyword>
<comment type="caution">
    <text evidence="3">The sequence shown here is derived from an EMBL/GenBank/DDBJ whole genome shotgun (WGS) entry which is preliminary data.</text>
</comment>
<dbReference type="InterPro" id="IPR007889">
    <property type="entry name" value="HTH_Psq"/>
</dbReference>
<name>A0A8S1KKB9_9CILI</name>
<comment type="subcellular location">
    <subcellularLocation>
        <location evidence="1">Nucleus</location>
    </subcellularLocation>
</comment>
<evidence type="ECO:0000313" key="4">
    <source>
        <dbReference type="Proteomes" id="UP000692954"/>
    </source>
</evidence>
<reference evidence="3" key="1">
    <citation type="submission" date="2021-01" db="EMBL/GenBank/DDBJ databases">
        <authorList>
            <consortium name="Genoscope - CEA"/>
            <person name="William W."/>
        </authorList>
    </citation>
    <scope>NUCLEOTIDE SEQUENCE</scope>
</reference>
<keyword evidence="4" id="KW-1185">Reference proteome</keyword>
<dbReference type="Proteomes" id="UP000692954">
    <property type="component" value="Unassembled WGS sequence"/>
</dbReference>
<feature type="domain" description="HTH psq-type" evidence="2">
    <location>
        <begin position="8"/>
        <end position="60"/>
    </location>
</feature>
<dbReference type="AlphaFoldDB" id="A0A8S1KKB9"/>
<sequence>MVGIQKEKNKRGNYRKVAPEDKEQIIFELINGFKSASELSRLYGIPISTIKSYLKSKELMYTPLVQSISDSLYQSVDMWFQNLNEMKDDKERKKLIRRYIVNEELFQYKDTNPFKNQIPPTKIFSKKSRIIQEVIDNAISYFNDLQRQDLVYNTNQIEQDLYNTVQDQIEIEYVQQTQEDQSQQNNEDQTQQNLTIQLFDESQVSQFSIFLRDSNFD</sequence>
<dbReference type="OrthoDB" id="316162at2759"/>
<accession>A0A8S1KKB9</accession>
<dbReference type="GO" id="GO:0005634">
    <property type="term" value="C:nucleus"/>
    <property type="evidence" value="ECO:0007669"/>
    <property type="project" value="UniProtKB-SubCell"/>
</dbReference>
<proteinExistence type="predicted"/>
<evidence type="ECO:0000256" key="1">
    <source>
        <dbReference type="PROSITE-ProRule" id="PRU00320"/>
    </source>
</evidence>
<keyword evidence="1" id="KW-0539">Nucleus</keyword>
<dbReference type="EMBL" id="CAJJDN010000009">
    <property type="protein sequence ID" value="CAD8055187.1"/>
    <property type="molecule type" value="Genomic_DNA"/>
</dbReference>
<dbReference type="PROSITE" id="PS50960">
    <property type="entry name" value="HTH_PSQ"/>
    <property type="match status" value="1"/>
</dbReference>
<dbReference type="GO" id="GO:0003677">
    <property type="term" value="F:DNA binding"/>
    <property type="evidence" value="ECO:0007669"/>
    <property type="project" value="UniProtKB-UniRule"/>
</dbReference>
<protein>
    <recommendedName>
        <fullName evidence="2">HTH psq-type domain-containing protein</fullName>
    </recommendedName>
</protein>
<gene>
    <name evidence="3" type="ORF">PSON_ATCC_30995.1.T0090115</name>
</gene>
<feature type="DNA-binding region" description="H-T-H motif" evidence="1">
    <location>
        <begin position="36"/>
        <end position="56"/>
    </location>
</feature>
<evidence type="ECO:0000259" key="2">
    <source>
        <dbReference type="PROSITE" id="PS50960"/>
    </source>
</evidence>